<dbReference type="STRING" id="768670.Calni_0576"/>
<dbReference type="RefSeq" id="WP_013450701.1">
    <property type="nucleotide sequence ID" value="NC_014758.1"/>
</dbReference>
<dbReference type="PANTHER" id="PTHR35810:SF1">
    <property type="entry name" value="CYTOPLASMIC PROTEIN"/>
    <property type="match status" value="1"/>
</dbReference>
<name>E4TFM0_CALNY</name>
<organism evidence="1 2">
    <name type="scientific">Calditerrivibrio nitroreducens (strain DSM 19672 / NBRC 101217 / Yu37-1)</name>
    <dbReference type="NCBI Taxonomy" id="768670"/>
    <lineage>
        <taxon>Bacteria</taxon>
        <taxon>Pseudomonadati</taxon>
        <taxon>Deferribacterota</taxon>
        <taxon>Deferribacteres</taxon>
        <taxon>Deferribacterales</taxon>
        <taxon>Calditerrivibrionaceae</taxon>
    </lineage>
</organism>
<keyword evidence="2" id="KW-1185">Reference proteome</keyword>
<proteinExistence type="predicted"/>
<dbReference type="HOGENOM" id="CLU_048266_5_1_0"/>
<dbReference type="KEGG" id="cni:Calni_0576"/>
<accession>E4TFM0</accession>
<dbReference type="Proteomes" id="UP000007039">
    <property type="component" value="Chromosome"/>
</dbReference>
<reference evidence="1 2" key="2">
    <citation type="journal article" date="2011" name="Stand. Genomic Sci.">
        <title>Complete genome sequence of Calditerrivibrio nitroreducens type strain (Yu37-1).</title>
        <authorList>
            <person name="Pitluck S."/>
            <person name="Sikorski J."/>
            <person name="Zeytun A."/>
            <person name="Lapidus A."/>
            <person name="Nolan M."/>
            <person name="Lucas S."/>
            <person name="Hammon N."/>
            <person name="Deshpande S."/>
            <person name="Cheng J.F."/>
            <person name="Tapia R."/>
            <person name="Han C."/>
            <person name="Goodwin L."/>
            <person name="Liolios K."/>
            <person name="Pagani I."/>
            <person name="Ivanova N."/>
            <person name="Mavromatis K."/>
            <person name="Pati A."/>
            <person name="Chen A."/>
            <person name="Palaniappan K."/>
            <person name="Hauser L."/>
            <person name="Chang Y.J."/>
            <person name="Jeffries C.D."/>
            <person name="Detter J.C."/>
            <person name="Brambilla E."/>
            <person name="Djao O.D."/>
            <person name="Rohde M."/>
            <person name="Spring S."/>
            <person name="Goker M."/>
            <person name="Woyke T."/>
            <person name="Bristow J."/>
            <person name="Eisen J.A."/>
            <person name="Markowitz V."/>
            <person name="Hugenholtz P."/>
            <person name="Kyrpides N.C."/>
            <person name="Klenk H.P."/>
            <person name="Land M."/>
        </authorList>
    </citation>
    <scope>NUCLEOTIDE SEQUENCE [LARGE SCALE GENOMIC DNA]</scope>
    <source>
        <strain evidence="2">DSM 19672 / NBRC 101217 / Yu37-1</strain>
    </source>
</reference>
<evidence type="ECO:0000313" key="2">
    <source>
        <dbReference type="Proteomes" id="UP000007039"/>
    </source>
</evidence>
<dbReference type="EMBL" id="CP002347">
    <property type="protein sequence ID" value="ADR18488.1"/>
    <property type="molecule type" value="Genomic_DNA"/>
</dbReference>
<dbReference type="eggNOG" id="COG3943">
    <property type="taxonomic scope" value="Bacteria"/>
</dbReference>
<evidence type="ECO:0000313" key="1">
    <source>
        <dbReference type="EMBL" id="ADR18488.1"/>
    </source>
</evidence>
<dbReference type="AlphaFoldDB" id="E4TFM0"/>
<sequence length="84" mass="9922">MENQLVIFEDSDKKIEVQLKEETIWLNLNQISLLFEKDKSVISKHIKNIFDTGELDRNSTVAKFATVQIEGKRKVKRIVEYEIR</sequence>
<reference key="1">
    <citation type="submission" date="2010-11" db="EMBL/GenBank/DDBJ databases">
        <title>The complete genome of chromosome of Calditerrivibrio nitroreducens DSM 19672.</title>
        <authorList>
            <consortium name="US DOE Joint Genome Institute (JGI-PGF)"/>
            <person name="Lucas S."/>
            <person name="Copeland A."/>
            <person name="Lapidus A."/>
            <person name="Bruce D."/>
            <person name="Goodwin L."/>
            <person name="Pitluck S."/>
            <person name="Kyrpides N."/>
            <person name="Mavromatis K."/>
            <person name="Ivanova N."/>
            <person name="Mikhailova N."/>
            <person name="Zeytun A."/>
            <person name="Brettin T."/>
            <person name="Detter J.C."/>
            <person name="Tapia R."/>
            <person name="Han C."/>
            <person name="Land M."/>
            <person name="Hauser L."/>
            <person name="Markowitz V."/>
            <person name="Cheng J.-F."/>
            <person name="Hugenholtz P."/>
            <person name="Woyke T."/>
            <person name="Wu D."/>
            <person name="Spring S."/>
            <person name="Schroeder M."/>
            <person name="Brambilla E."/>
            <person name="Klenk H.-P."/>
            <person name="Eisen J.A."/>
        </authorList>
    </citation>
    <scope>NUCLEOTIDE SEQUENCE [LARGE SCALE GENOMIC DNA]</scope>
    <source>
        <strain>DSM 19672</strain>
    </source>
</reference>
<protein>
    <submittedName>
        <fullName evidence="1">Death-on-curing family protein</fullName>
    </submittedName>
</protein>
<gene>
    <name evidence="1" type="ordered locus">Calni_0576</name>
</gene>
<dbReference type="PANTHER" id="PTHR35810">
    <property type="entry name" value="CYTOPLASMIC PROTEIN-RELATED"/>
    <property type="match status" value="1"/>
</dbReference>